<evidence type="ECO:0000313" key="3">
    <source>
        <dbReference type="Proteomes" id="UP001142055"/>
    </source>
</evidence>
<gene>
    <name evidence="2" type="ORF">RDWZM_002508</name>
</gene>
<name>A0A9Q0MF76_BLOTA</name>
<sequence>MSKSKTNIRTATLSTAFLVLVICQIVTSAPSMAYDYDNIRDLYEMLLRQESPNQFVHQMERKGGRGPSLRLRFGRRSDPLWSKLSIPNGNGIAMINGIGGGGGNSMNDDEKVPYKK</sequence>
<protein>
    <submittedName>
        <fullName evidence="2">Uncharacterized protein</fullName>
    </submittedName>
</protein>
<proteinExistence type="predicted"/>
<dbReference type="OrthoDB" id="6364308at2759"/>
<dbReference type="EMBL" id="JAPWDV010000001">
    <property type="protein sequence ID" value="KAJ6223963.1"/>
    <property type="molecule type" value="Genomic_DNA"/>
</dbReference>
<accession>A0A9Q0MF76</accession>
<feature type="signal peptide" evidence="1">
    <location>
        <begin position="1"/>
        <end position="28"/>
    </location>
</feature>
<dbReference type="Proteomes" id="UP001142055">
    <property type="component" value="Chromosome 1"/>
</dbReference>
<evidence type="ECO:0000313" key="2">
    <source>
        <dbReference type="EMBL" id="KAJ6223963.1"/>
    </source>
</evidence>
<dbReference type="AlphaFoldDB" id="A0A9Q0MF76"/>
<evidence type="ECO:0000256" key="1">
    <source>
        <dbReference type="SAM" id="SignalP"/>
    </source>
</evidence>
<organism evidence="2 3">
    <name type="scientific">Blomia tropicalis</name>
    <name type="common">Mite</name>
    <dbReference type="NCBI Taxonomy" id="40697"/>
    <lineage>
        <taxon>Eukaryota</taxon>
        <taxon>Metazoa</taxon>
        <taxon>Ecdysozoa</taxon>
        <taxon>Arthropoda</taxon>
        <taxon>Chelicerata</taxon>
        <taxon>Arachnida</taxon>
        <taxon>Acari</taxon>
        <taxon>Acariformes</taxon>
        <taxon>Sarcoptiformes</taxon>
        <taxon>Astigmata</taxon>
        <taxon>Glycyphagoidea</taxon>
        <taxon>Echimyopodidae</taxon>
        <taxon>Blomia</taxon>
    </lineage>
</organism>
<feature type="chain" id="PRO_5040238650" evidence="1">
    <location>
        <begin position="29"/>
        <end position="116"/>
    </location>
</feature>
<comment type="caution">
    <text evidence="2">The sequence shown here is derived from an EMBL/GenBank/DDBJ whole genome shotgun (WGS) entry which is preliminary data.</text>
</comment>
<reference evidence="2" key="1">
    <citation type="submission" date="2022-12" db="EMBL/GenBank/DDBJ databases">
        <title>Genome assemblies of Blomia tropicalis.</title>
        <authorList>
            <person name="Cui Y."/>
        </authorList>
    </citation>
    <scope>NUCLEOTIDE SEQUENCE</scope>
    <source>
        <tissue evidence="2">Adult mites</tissue>
    </source>
</reference>
<keyword evidence="3" id="KW-1185">Reference proteome</keyword>
<keyword evidence="1" id="KW-0732">Signal</keyword>